<dbReference type="Proteomes" id="UP000788993">
    <property type="component" value="Unassembled WGS sequence"/>
</dbReference>
<protein>
    <recommendedName>
        <fullName evidence="8">REM-1 domain-containing protein</fullName>
    </recommendedName>
</protein>
<feature type="compositionally biased region" description="Basic and acidic residues" evidence="2">
    <location>
        <begin position="1"/>
        <end position="10"/>
    </location>
</feature>
<evidence type="ECO:0000256" key="2">
    <source>
        <dbReference type="SAM" id="MobiDB-lite"/>
    </source>
</evidence>
<dbReference type="GO" id="GO:0031932">
    <property type="term" value="C:TORC2 complex"/>
    <property type="evidence" value="ECO:0007669"/>
    <property type="project" value="InterPro"/>
</dbReference>
<evidence type="ECO:0008006" key="8">
    <source>
        <dbReference type="Google" id="ProtNLM"/>
    </source>
</evidence>
<dbReference type="PANTHER" id="PTHR13298:SF11">
    <property type="entry name" value="RAPAMYCIN-INSENSITIVE COMPANION OF MTOR"/>
    <property type="match status" value="1"/>
</dbReference>
<dbReference type="SMART" id="SM01303">
    <property type="entry name" value="RasGEF_N_2"/>
    <property type="match status" value="1"/>
</dbReference>
<organism evidence="6 7">
    <name type="scientific">Ogataea polymorpha</name>
    <dbReference type="NCBI Taxonomy" id="460523"/>
    <lineage>
        <taxon>Eukaryota</taxon>
        <taxon>Fungi</taxon>
        <taxon>Dikarya</taxon>
        <taxon>Ascomycota</taxon>
        <taxon>Saccharomycotina</taxon>
        <taxon>Pichiomycetes</taxon>
        <taxon>Pichiales</taxon>
        <taxon>Pichiaceae</taxon>
        <taxon>Ogataea</taxon>
    </lineage>
</organism>
<dbReference type="InterPro" id="IPR028267">
    <property type="entry name" value="Pianissimo_N"/>
</dbReference>
<evidence type="ECO:0000313" key="7">
    <source>
        <dbReference type="Proteomes" id="UP000788993"/>
    </source>
</evidence>
<feature type="region of interest" description="Disordered" evidence="2">
    <location>
        <begin position="1217"/>
        <end position="1241"/>
    </location>
</feature>
<dbReference type="PANTHER" id="PTHR13298">
    <property type="entry name" value="CYTOSOLIC REGULATOR PIANISSIMO"/>
    <property type="match status" value="1"/>
</dbReference>
<feature type="domain" description="Rapamycin-insensitive companion of mTOR middle" evidence="3">
    <location>
        <begin position="559"/>
        <end position="784"/>
    </location>
</feature>
<dbReference type="SMART" id="SM01310">
    <property type="entry name" value="RICTOR_V"/>
    <property type="match status" value="1"/>
</dbReference>
<gene>
    <name evidence="6" type="ORF">OGATHE_002112</name>
</gene>
<dbReference type="Pfam" id="PF14666">
    <property type="entry name" value="RICTOR_M"/>
    <property type="match status" value="1"/>
</dbReference>
<dbReference type="GO" id="GO:0038203">
    <property type="term" value="P:TORC2 signaling"/>
    <property type="evidence" value="ECO:0007669"/>
    <property type="project" value="TreeGrafter"/>
</dbReference>
<dbReference type="Pfam" id="PF14668">
    <property type="entry name" value="RICTOR_V"/>
    <property type="match status" value="1"/>
</dbReference>
<dbReference type="EMBL" id="JAEUBD010000526">
    <property type="protein sequence ID" value="KAH3674132.1"/>
    <property type="molecule type" value="Genomic_DNA"/>
</dbReference>
<dbReference type="Pfam" id="PF14664">
    <property type="entry name" value="RICTOR_N"/>
    <property type="match status" value="1"/>
</dbReference>
<proteinExistence type="inferred from homology"/>
<dbReference type="SUPFAM" id="SSF48371">
    <property type="entry name" value="ARM repeat"/>
    <property type="match status" value="2"/>
</dbReference>
<dbReference type="InterPro" id="IPR029453">
    <property type="entry name" value="Rictor_IV"/>
</dbReference>
<reference evidence="6" key="2">
    <citation type="submission" date="2021-01" db="EMBL/GenBank/DDBJ databases">
        <authorList>
            <person name="Schikora-Tamarit M.A."/>
        </authorList>
    </citation>
    <scope>NUCLEOTIDE SEQUENCE</scope>
    <source>
        <strain evidence="6">NCAIM Y.01608</strain>
    </source>
</reference>
<dbReference type="InterPro" id="IPR029452">
    <property type="entry name" value="RICTOR_V"/>
</dbReference>
<dbReference type="SMART" id="SM01308">
    <property type="entry name" value="RICTOR_N"/>
    <property type="match status" value="1"/>
</dbReference>
<dbReference type="InterPro" id="IPR016024">
    <property type="entry name" value="ARM-type_fold"/>
</dbReference>
<evidence type="ECO:0000259" key="3">
    <source>
        <dbReference type="SMART" id="SM01307"/>
    </source>
</evidence>
<feature type="region of interest" description="Disordered" evidence="2">
    <location>
        <begin position="427"/>
        <end position="447"/>
    </location>
</feature>
<evidence type="ECO:0000256" key="1">
    <source>
        <dbReference type="ARBA" id="ARBA00008878"/>
    </source>
</evidence>
<feature type="domain" description="Rapamycin-insensitive companion of mTOR" evidence="5">
    <location>
        <begin position="960"/>
        <end position="1032"/>
    </location>
</feature>
<accession>A0A9P8PL99</accession>
<name>A0A9P8PL99_9ASCO</name>
<evidence type="ECO:0000313" key="6">
    <source>
        <dbReference type="EMBL" id="KAH3674132.1"/>
    </source>
</evidence>
<feature type="compositionally biased region" description="Polar residues" evidence="2">
    <location>
        <begin position="1218"/>
        <end position="1241"/>
    </location>
</feature>
<comment type="caution">
    <text evidence="6">The sequence shown here is derived from an EMBL/GenBank/DDBJ whole genome shotgun (WGS) entry which is preliminary data.</text>
</comment>
<evidence type="ECO:0000259" key="4">
    <source>
        <dbReference type="SMART" id="SM01308"/>
    </source>
</evidence>
<keyword evidence="7" id="KW-1185">Reference proteome</keyword>
<feature type="domain" description="Rapamycin-insensitive companion of mTOR N-terminal" evidence="4">
    <location>
        <begin position="143"/>
        <end position="504"/>
    </location>
</feature>
<dbReference type="Pfam" id="PF14663">
    <property type="entry name" value="RasGEF_N_2"/>
    <property type="match status" value="1"/>
</dbReference>
<dbReference type="InterPro" id="IPR029451">
    <property type="entry name" value="RICTOR_M"/>
</dbReference>
<reference evidence="6" key="1">
    <citation type="journal article" date="2021" name="Open Biol.">
        <title>Shared evolutionary footprints suggest mitochondrial oxidative damage underlies multiple complex I losses in fungi.</title>
        <authorList>
            <person name="Schikora-Tamarit M.A."/>
            <person name="Marcet-Houben M."/>
            <person name="Nosek J."/>
            <person name="Gabaldon T."/>
        </authorList>
    </citation>
    <scope>NUCLEOTIDE SEQUENCE</scope>
    <source>
        <strain evidence="6">NCAIM Y.01608</strain>
    </source>
</reference>
<sequence>MSETAHDSKPRLSLNARKVYESIPEDASKGTVFPRMDSSGSLSQSVSQYPSFVSMDRKDSQRKKLAIPEFESTRNRGHSNAAIHSVDSATSLSSISIRGADESTFADQTQTSRFTGDKVSPTWALSDILQVLSDKNTSSEEIVDKTNDMVDLLEENDSLRNDLVFSSVIHVVQRLMLQRNEMVVACGYRILWYVVTDLRGLQLFFKYDLHVFVIASLSKDSKHTTERSECIRLIRRLVSIEGGTNEFPIAVVRSLINMVEDVTDPLRTIAFETVVEIALLDPERAYKANALGVLLQYIVDGPAVSRGVFCEAMLKLLDLPNTRPYIIKSQLVQLLISPFMDISHFKTENLQVIAHLIVFLLKNWSGLIAFSQHDFLPIRELISCLTFSSVSIKSILLQIFSDLFRIKPMSLNDTNDENGPMIVPLISSGRQGSLTKPNTNARSSPETESSLVNHYTMLVLHICIRCGLVEKLKKLFEEVTDKKLNKRIMILLSEISYMQSFLVPDQLIMSIAPSFELNKQIEKYLRNHHNSNLILTEHVHVKLSEQVFKDLRLKMLCGVDATQLKTLVSDTHVLATKNYYKWNWSLITELMQGPLRDSRNFEETVRTTKFYKRLMSFYRPFKYRFASLRKTKSNLVFVKVGCEIFKNLLSNAEGVKYLTENKILPQIAECLAQVDPYSGITAGDPLFSKTKLETTLSYGYFSFLGVLSADPNGLRMLEQWWFFDMLYHITDQKAHRPDLVKIIIKEMKYNSNSHMRIILSKVASTSSPSLRLFSVRLLGNLLENEECESFACRLLVGQLCDPEENIRKLSVELLTSFAKDEEKVLEITKYRPSIGVLETPSGINLMLKILATGPGFEYLQEYDFVDEEMEAWIQSKNKHYVHHIETYLAQKLFNEKTPNELPYHFFGGLVRTADGLRLFEVTGTFDSFSRVVNSYANLIETGQESEFYYNTPCSEQEDYVTDLKSVLWAIGHIGSSDRGACLLDMTGVVNEIVSICVKSQNASIRGTCFLVLGLISQTDLGSEMLDDVGWFTKTASNGYLGLCLPKKLESLVDLDTHEDILADLSRVPNSTTMEEFDRIMDQDYLPFHSREKPLKRTDSSGGFGGAAGPGPSSHTANITKEYQVLKQIYRNLLLLPVNQGKAVGNLNRLKSGNPRLFESEPVVMKLIIEVLENYRIKFNVKRFLLCELVDLNSLMEALLKHNRRKLREQGFLSGGVSGENSKSAPNISMARGSSNRHPVLY</sequence>
<dbReference type="InterPro" id="IPR028268">
    <property type="entry name" value="Pianissimo_fam"/>
</dbReference>
<evidence type="ECO:0000259" key="5">
    <source>
        <dbReference type="SMART" id="SM01310"/>
    </source>
</evidence>
<feature type="region of interest" description="Disordered" evidence="2">
    <location>
        <begin position="1"/>
        <end position="46"/>
    </location>
</feature>
<dbReference type="AlphaFoldDB" id="A0A9P8PL99"/>
<feature type="compositionally biased region" description="Polar residues" evidence="2">
    <location>
        <begin position="428"/>
        <end position="447"/>
    </location>
</feature>
<dbReference type="SMART" id="SM01307">
    <property type="entry name" value="RICTOR_M"/>
    <property type="match status" value="1"/>
</dbReference>
<comment type="similarity">
    <text evidence="1">Belongs to the RICTOR family.</text>
</comment>